<dbReference type="Gene3D" id="3.40.630.10">
    <property type="entry name" value="Zn peptidases"/>
    <property type="match status" value="1"/>
</dbReference>
<dbReference type="SUPFAM" id="SSF53187">
    <property type="entry name" value="Zn-dependent exopeptidases"/>
    <property type="match status" value="1"/>
</dbReference>
<dbReference type="InterPro" id="IPR036990">
    <property type="entry name" value="M14A-like_propep"/>
</dbReference>
<evidence type="ECO:0000256" key="10">
    <source>
        <dbReference type="ARBA" id="ARBA00023157"/>
    </source>
</evidence>
<evidence type="ECO:0000256" key="3">
    <source>
        <dbReference type="ARBA" id="ARBA00022645"/>
    </source>
</evidence>
<keyword evidence="5" id="KW-0479">Metal-binding</keyword>
<keyword evidence="6" id="KW-0732">Signal</keyword>
<feature type="domain" description="Peptidase M14" evidence="12">
    <location>
        <begin position="108"/>
        <end position="406"/>
    </location>
</feature>
<dbReference type="GO" id="GO:0004181">
    <property type="term" value="F:metallocarboxypeptidase activity"/>
    <property type="evidence" value="ECO:0007669"/>
    <property type="project" value="InterPro"/>
</dbReference>
<evidence type="ECO:0000256" key="9">
    <source>
        <dbReference type="ARBA" id="ARBA00023049"/>
    </source>
</evidence>
<comment type="cofactor">
    <cofactor evidence="1">
        <name>Zn(2+)</name>
        <dbReference type="ChEBI" id="CHEBI:29105"/>
    </cofactor>
</comment>
<keyword evidence="9" id="KW-0482">Metalloprotease</keyword>
<dbReference type="PRINTS" id="PR00765">
    <property type="entry name" value="CRBOXYPTASEA"/>
</dbReference>
<keyword evidence="10" id="KW-1015">Disulfide bond</keyword>
<dbReference type="SMART" id="SM00631">
    <property type="entry name" value="Zn_pept"/>
    <property type="match status" value="1"/>
</dbReference>
<name>A0A023GM00_AMBTT</name>
<protein>
    <submittedName>
        <fullName evidence="13">Putative carboxypeptidase a2 ixodes scapularis carboxypeptidase a2</fullName>
    </submittedName>
</protein>
<dbReference type="PROSITE" id="PS52035">
    <property type="entry name" value="PEPTIDASE_M14"/>
    <property type="match status" value="1"/>
</dbReference>
<dbReference type="EMBL" id="GBBM01001275">
    <property type="protein sequence ID" value="JAC34143.1"/>
    <property type="molecule type" value="mRNA"/>
</dbReference>
<accession>A0A023GM00</accession>
<evidence type="ECO:0000256" key="6">
    <source>
        <dbReference type="ARBA" id="ARBA00022729"/>
    </source>
</evidence>
<dbReference type="FunFam" id="3.40.630.10:FF:000084">
    <property type="entry name" value="Carboxypeptidase B2"/>
    <property type="match status" value="1"/>
</dbReference>
<dbReference type="GO" id="GO:0006508">
    <property type="term" value="P:proteolysis"/>
    <property type="evidence" value="ECO:0007669"/>
    <property type="project" value="UniProtKB-KW"/>
</dbReference>
<dbReference type="Gene3D" id="3.30.70.340">
    <property type="entry name" value="Metallocarboxypeptidase-like"/>
    <property type="match status" value="1"/>
</dbReference>
<dbReference type="InterPro" id="IPR003146">
    <property type="entry name" value="M14A_act_pep"/>
</dbReference>
<dbReference type="PANTHER" id="PTHR11705">
    <property type="entry name" value="PROTEASE FAMILY M14 CARBOXYPEPTIDASE A,B"/>
    <property type="match status" value="1"/>
</dbReference>
<keyword evidence="7" id="KW-0378">Hydrolase</keyword>
<evidence type="ECO:0000256" key="8">
    <source>
        <dbReference type="ARBA" id="ARBA00022833"/>
    </source>
</evidence>
<evidence type="ECO:0000256" key="2">
    <source>
        <dbReference type="ARBA" id="ARBA00005988"/>
    </source>
</evidence>
<keyword evidence="3 13" id="KW-0121">Carboxypeptidase</keyword>
<dbReference type="Pfam" id="PF00246">
    <property type="entry name" value="Peptidase_M14"/>
    <property type="match status" value="1"/>
</dbReference>
<feature type="active site" description="Proton donor/acceptor" evidence="11">
    <location>
        <position position="369"/>
    </location>
</feature>
<dbReference type="AlphaFoldDB" id="A0A023GM00"/>
<evidence type="ECO:0000256" key="4">
    <source>
        <dbReference type="ARBA" id="ARBA00022670"/>
    </source>
</evidence>
<evidence type="ECO:0000256" key="7">
    <source>
        <dbReference type="ARBA" id="ARBA00022801"/>
    </source>
</evidence>
<dbReference type="PANTHER" id="PTHR11705:SF140">
    <property type="entry name" value="FI02848P-RELATED"/>
    <property type="match status" value="1"/>
</dbReference>
<sequence length="406" mass="47050">PGDSNRTQRVQYTGHRLISVTPETPAHISLLSALEERFQADVWQQANDLRPTELVRLRPEMADQFVTAVLQSGMTATTLTSNVQELIDYERKEMRFTTYSAEKSRFEKYLRYKEFKSALKDYAKRYNHVTYFSMGRSYEGRDLIGVHIKAENNLPVVFFECGIHPREWIAPAVCLYITDQLATQYDQNDDIKRLVSKYEWRIYPLVNPDGYEYSHTTDRLWRKTLSKSRADPECRGADANRNFDIGDFCKHRSSKDPCSEEYCGDFAFSEPEVRAIRDALQNIKGRTEFYFAMHSYGLLWMFPYGMTKTPSSDHDLLMNISQRATEAIKSIRRTHYEFGPISKIMYQCSGGSLDWAYDRAGFKKAFALELEPSSQAWDWKKAFMLSPREILGAAKETWEGIKAAVS</sequence>
<evidence type="ECO:0000256" key="1">
    <source>
        <dbReference type="ARBA" id="ARBA00001947"/>
    </source>
</evidence>
<keyword evidence="8" id="KW-0862">Zinc</keyword>
<dbReference type="SUPFAM" id="SSF54897">
    <property type="entry name" value="Protease propeptides/inhibitors"/>
    <property type="match status" value="1"/>
</dbReference>
<comment type="similarity">
    <text evidence="2 11">Belongs to the peptidase M14 family.</text>
</comment>
<evidence type="ECO:0000256" key="5">
    <source>
        <dbReference type="ARBA" id="ARBA00022723"/>
    </source>
</evidence>
<evidence type="ECO:0000259" key="12">
    <source>
        <dbReference type="PROSITE" id="PS52035"/>
    </source>
</evidence>
<dbReference type="GO" id="GO:0005615">
    <property type="term" value="C:extracellular space"/>
    <property type="evidence" value="ECO:0007669"/>
    <property type="project" value="TreeGrafter"/>
</dbReference>
<evidence type="ECO:0000256" key="11">
    <source>
        <dbReference type="PROSITE-ProRule" id="PRU01379"/>
    </source>
</evidence>
<organism evidence="13">
    <name type="scientific">Amblyomma triste</name>
    <name type="common">Neotropical tick</name>
    <dbReference type="NCBI Taxonomy" id="251400"/>
    <lineage>
        <taxon>Eukaryota</taxon>
        <taxon>Metazoa</taxon>
        <taxon>Ecdysozoa</taxon>
        <taxon>Arthropoda</taxon>
        <taxon>Chelicerata</taxon>
        <taxon>Arachnida</taxon>
        <taxon>Acari</taxon>
        <taxon>Parasitiformes</taxon>
        <taxon>Ixodida</taxon>
        <taxon>Ixodoidea</taxon>
        <taxon>Ixodidae</taxon>
        <taxon>Amblyomminae</taxon>
        <taxon>Amblyomma</taxon>
    </lineage>
</organism>
<dbReference type="GO" id="GO:0008270">
    <property type="term" value="F:zinc ion binding"/>
    <property type="evidence" value="ECO:0007669"/>
    <property type="project" value="InterPro"/>
</dbReference>
<proteinExistence type="evidence at transcript level"/>
<evidence type="ECO:0000313" key="13">
    <source>
        <dbReference type="EMBL" id="JAC34143.1"/>
    </source>
</evidence>
<dbReference type="Pfam" id="PF02244">
    <property type="entry name" value="Propep_M14"/>
    <property type="match status" value="1"/>
</dbReference>
<feature type="non-terminal residue" evidence="13">
    <location>
        <position position="1"/>
    </location>
</feature>
<keyword evidence="4" id="KW-0645">Protease</keyword>
<dbReference type="InterPro" id="IPR000834">
    <property type="entry name" value="Peptidase_M14"/>
</dbReference>
<reference evidence="13" key="1">
    <citation type="submission" date="2014-03" db="EMBL/GenBank/DDBJ databases">
        <title>The sialotranscriptome of Amblyomma triste, Amblyomma parvum and Amblyomma cajennense ticks, uncovered by 454-based RNA-seq.</title>
        <authorList>
            <person name="Garcia G.R."/>
            <person name="Gardinassi L.G."/>
            <person name="Ribeiro J.M."/>
            <person name="Anatriello E."/>
            <person name="Ferreira B.R."/>
            <person name="Moreira H.N."/>
            <person name="Mafra C."/>
            <person name="Olegario M.M."/>
            <person name="Szabo P.J."/>
            <person name="Miranda-Santos I.K."/>
            <person name="Maruyama S.R."/>
        </authorList>
    </citation>
    <scope>NUCLEOTIDE SEQUENCE</scope>
    <source>
        <strain evidence="13">Mato Grasso do Sul</strain>
        <tissue evidence="13">Salivary glands</tissue>
    </source>
</reference>